<feature type="domain" description="Nudix hydrolase" evidence="1">
    <location>
        <begin position="1"/>
        <end position="123"/>
    </location>
</feature>
<evidence type="ECO:0000313" key="2">
    <source>
        <dbReference type="EMBL" id="KKR12619.1"/>
    </source>
</evidence>
<dbReference type="CDD" id="cd02883">
    <property type="entry name" value="NUDIX_Hydrolase"/>
    <property type="match status" value="1"/>
</dbReference>
<gene>
    <name evidence="2" type="ORF">UT41_C0001G0163</name>
</gene>
<dbReference type="InterPro" id="IPR015797">
    <property type="entry name" value="NUDIX_hydrolase-like_dom_sf"/>
</dbReference>
<dbReference type="EMBL" id="LBWR01000001">
    <property type="protein sequence ID" value="KKR12619.1"/>
    <property type="molecule type" value="Genomic_DNA"/>
</dbReference>
<dbReference type="Gene3D" id="3.90.79.10">
    <property type="entry name" value="Nucleoside Triphosphate Pyrophosphohydrolase"/>
    <property type="match status" value="1"/>
</dbReference>
<dbReference type="AlphaFoldDB" id="A0A0G0N8Z5"/>
<reference evidence="2 3" key="1">
    <citation type="journal article" date="2015" name="Nature">
        <title>rRNA introns, odd ribosomes, and small enigmatic genomes across a large radiation of phyla.</title>
        <authorList>
            <person name="Brown C.T."/>
            <person name="Hug L.A."/>
            <person name="Thomas B.C."/>
            <person name="Sharon I."/>
            <person name="Castelle C.J."/>
            <person name="Singh A."/>
            <person name="Wilkins M.J."/>
            <person name="Williams K.H."/>
            <person name="Banfield J.F."/>
        </authorList>
    </citation>
    <scope>NUCLEOTIDE SEQUENCE [LARGE SCALE GENOMIC DNA]</scope>
</reference>
<dbReference type="PROSITE" id="PS51462">
    <property type="entry name" value="NUDIX"/>
    <property type="match status" value="1"/>
</dbReference>
<comment type="caution">
    <text evidence="2">The sequence shown here is derived from an EMBL/GenBank/DDBJ whole genome shotgun (WGS) entry which is preliminary data.</text>
</comment>
<organism evidence="2 3">
    <name type="scientific">Candidatus Wolfebacteria bacterium GW2011_GWC2_39_22</name>
    <dbReference type="NCBI Taxonomy" id="1619013"/>
    <lineage>
        <taxon>Bacteria</taxon>
        <taxon>Candidatus Wolfeibacteriota</taxon>
    </lineage>
</organism>
<dbReference type="Pfam" id="PF00293">
    <property type="entry name" value="NUDIX"/>
    <property type="match status" value="1"/>
</dbReference>
<accession>A0A0G0N8Z5</accession>
<evidence type="ECO:0000259" key="1">
    <source>
        <dbReference type="PROSITE" id="PS51462"/>
    </source>
</evidence>
<dbReference type="STRING" id="1619013.UT41_C0001G0163"/>
<dbReference type="InterPro" id="IPR000086">
    <property type="entry name" value="NUDIX_hydrolase_dom"/>
</dbReference>
<dbReference type="Proteomes" id="UP000034665">
    <property type="component" value="Unassembled WGS sequence"/>
</dbReference>
<sequence length="130" mass="14784">MSLRHAAAIIIRDQKVLLIKRSDQEDSEPNKWCAPNETLKEGERPADGVVRGVKEELAMRFTIEKQLLDHAYQEHTTFVFVGTADGDIVPALDEVSEYGWFSYGDAKQLVFAYDYDKVIENLHTLGLIEN</sequence>
<name>A0A0G0N8Z5_9BACT</name>
<dbReference type="SUPFAM" id="SSF55811">
    <property type="entry name" value="Nudix"/>
    <property type="match status" value="1"/>
</dbReference>
<evidence type="ECO:0000313" key="3">
    <source>
        <dbReference type="Proteomes" id="UP000034665"/>
    </source>
</evidence>
<proteinExistence type="predicted"/>
<protein>
    <recommendedName>
        <fullName evidence="1">Nudix hydrolase domain-containing protein</fullName>
    </recommendedName>
</protein>
<dbReference type="PANTHER" id="PTHR43736">
    <property type="entry name" value="ADP-RIBOSE PYROPHOSPHATASE"/>
    <property type="match status" value="1"/>
</dbReference>
<dbReference type="PANTHER" id="PTHR43736:SF1">
    <property type="entry name" value="DIHYDRONEOPTERIN TRIPHOSPHATE DIPHOSPHATASE"/>
    <property type="match status" value="1"/>
</dbReference>